<dbReference type="SMART" id="SM00249">
    <property type="entry name" value="PHD"/>
    <property type="match status" value="1"/>
</dbReference>
<dbReference type="PROSITE" id="PS01359">
    <property type="entry name" value="ZF_PHD_1"/>
    <property type="match status" value="1"/>
</dbReference>
<protein>
    <submittedName>
        <fullName evidence="17">Uncharacterized protein</fullName>
    </submittedName>
</protein>
<dbReference type="InterPro" id="IPR019786">
    <property type="entry name" value="Zinc_finger_PHD-type_CS"/>
</dbReference>
<keyword evidence="7 11" id="KW-0238">DNA-binding</keyword>
<reference evidence="17" key="1">
    <citation type="submission" date="2018-08" db="EMBL/GenBank/DDBJ databases">
        <authorList>
            <person name="Rossello M."/>
        </authorList>
    </citation>
    <scope>NUCLEOTIDE SEQUENCE [LARGE SCALE GENOMIC DNA]</scope>
    <source>
        <strain evidence="17">cv. Chinese Spring</strain>
    </source>
</reference>
<keyword evidence="10 11" id="KW-0539">Nucleus</keyword>
<dbReference type="GO" id="GO:0003682">
    <property type="term" value="F:chromatin binding"/>
    <property type="evidence" value="ECO:0000318"/>
    <property type="project" value="GO_Central"/>
</dbReference>
<evidence type="ECO:0000259" key="15">
    <source>
        <dbReference type="PROSITE" id="PS50016"/>
    </source>
</evidence>
<evidence type="ECO:0000256" key="13">
    <source>
        <dbReference type="RuleBase" id="RU000682"/>
    </source>
</evidence>
<dbReference type="InterPro" id="IPR045876">
    <property type="entry name" value="PRHA-like_PHD-finger"/>
</dbReference>
<keyword evidence="18" id="KW-1185">Reference proteome</keyword>
<dbReference type="Gene3D" id="3.30.40.10">
    <property type="entry name" value="Zinc/RING finger domain, C3HC4 (zinc finger)"/>
    <property type="match status" value="1"/>
</dbReference>
<evidence type="ECO:0000256" key="5">
    <source>
        <dbReference type="ARBA" id="ARBA00022833"/>
    </source>
</evidence>
<dbReference type="InterPro" id="IPR009057">
    <property type="entry name" value="Homeodomain-like_sf"/>
</dbReference>
<feature type="compositionally biased region" description="Polar residues" evidence="14">
    <location>
        <begin position="1150"/>
        <end position="1159"/>
    </location>
</feature>
<feature type="domain" description="Homeobox" evidence="16">
    <location>
        <begin position="1153"/>
        <end position="1213"/>
    </location>
</feature>
<feature type="compositionally biased region" description="Polar residues" evidence="14">
    <location>
        <begin position="1267"/>
        <end position="1279"/>
    </location>
</feature>
<dbReference type="GO" id="GO:0045814">
    <property type="term" value="P:negative regulation of gene expression, epigenetic"/>
    <property type="evidence" value="ECO:0000318"/>
    <property type="project" value="GO_Central"/>
</dbReference>
<feature type="DNA-binding region" description="Homeobox" evidence="11">
    <location>
        <begin position="682"/>
        <end position="741"/>
    </location>
</feature>
<dbReference type="InterPro" id="IPR001356">
    <property type="entry name" value="HD"/>
</dbReference>
<feature type="region of interest" description="Disordered" evidence="14">
    <location>
        <begin position="431"/>
        <end position="691"/>
    </location>
</feature>
<evidence type="ECO:0000256" key="9">
    <source>
        <dbReference type="ARBA" id="ARBA00023163"/>
    </source>
</evidence>
<dbReference type="SUPFAM" id="SSF46689">
    <property type="entry name" value="Homeodomain-like"/>
    <property type="match status" value="2"/>
</dbReference>
<dbReference type="Gramene" id="TraesCS1A03G0837200.2">
    <property type="protein sequence ID" value="TraesCS1A03G0837200.2.CDS"/>
    <property type="gene ID" value="TraesCS1A03G0837200"/>
</dbReference>
<accession>A0A3B5Y4A6</accession>
<dbReference type="PROSITE" id="PS50071">
    <property type="entry name" value="HOMEOBOX_2"/>
    <property type="match status" value="2"/>
</dbReference>
<dbReference type="PANTHER" id="PTHR12628:SF19">
    <property type="entry name" value="HOMEOBOX PROTEIN HOX1A"/>
    <property type="match status" value="1"/>
</dbReference>
<feature type="DNA-binding region" description="Homeobox" evidence="11">
    <location>
        <begin position="1155"/>
        <end position="1214"/>
    </location>
</feature>
<comment type="subcellular location">
    <subcellularLocation>
        <location evidence="1 11 13">Nucleus</location>
    </subcellularLocation>
</comment>
<feature type="compositionally biased region" description="Basic residues" evidence="14">
    <location>
        <begin position="167"/>
        <end position="179"/>
    </location>
</feature>
<evidence type="ECO:0000256" key="4">
    <source>
        <dbReference type="ARBA" id="ARBA00022771"/>
    </source>
</evidence>
<feature type="region of interest" description="Disordered" evidence="14">
    <location>
        <begin position="165"/>
        <end position="255"/>
    </location>
</feature>
<evidence type="ECO:0000256" key="10">
    <source>
        <dbReference type="ARBA" id="ARBA00023242"/>
    </source>
</evidence>
<feature type="compositionally biased region" description="Acidic residues" evidence="14">
    <location>
        <begin position="878"/>
        <end position="889"/>
    </location>
</feature>
<dbReference type="Gramene" id="TraesCS1A02G338900.2">
    <property type="protein sequence ID" value="TraesCS1A02G338900.2"/>
    <property type="gene ID" value="TraesCS1A02G338900"/>
</dbReference>
<evidence type="ECO:0000256" key="1">
    <source>
        <dbReference type="ARBA" id="ARBA00004123"/>
    </source>
</evidence>
<dbReference type="GO" id="GO:0008270">
    <property type="term" value="F:zinc ion binding"/>
    <property type="evidence" value="ECO:0007669"/>
    <property type="project" value="UniProtKB-KW"/>
</dbReference>
<feature type="compositionally biased region" description="Polar residues" evidence="14">
    <location>
        <begin position="1120"/>
        <end position="1143"/>
    </location>
</feature>
<keyword evidence="8 11" id="KW-0371">Homeobox</keyword>
<feature type="compositionally biased region" description="Polar residues" evidence="14">
    <location>
        <begin position="1241"/>
        <end position="1251"/>
    </location>
</feature>
<feature type="compositionally biased region" description="Acidic residues" evidence="14">
    <location>
        <begin position="445"/>
        <end position="455"/>
    </location>
</feature>
<keyword evidence="9" id="KW-0804">Transcription</keyword>
<feature type="compositionally biased region" description="Basic and acidic residues" evidence="14">
    <location>
        <begin position="603"/>
        <end position="612"/>
    </location>
</feature>
<feature type="compositionally biased region" description="Basic and acidic residues" evidence="14">
    <location>
        <begin position="1286"/>
        <end position="1295"/>
    </location>
</feature>
<evidence type="ECO:0000313" key="18">
    <source>
        <dbReference type="Proteomes" id="UP000019116"/>
    </source>
</evidence>
<dbReference type="PANTHER" id="PTHR12628">
    <property type="entry name" value="POLYCOMB-LIKE TRANSCRIPTION FACTOR"/>
    <property type="match status" value="1"/>
</dbReference>
<dbReference type="InterPro" id="IPR013083">
    <property type="entry name" value="Znf_RING/FYVE/PHD"/>
</dbReference>
<dbReference type="SUPFAM" id="SSF57903">
    <property type="entry name" value="FYVE/PHD zinc finger"/>
    <property type="match status" value="1"/>
</dbReference>
<dbReference type="STRING" id="4565.A0A3B5Y4A6"/>
<comment type="similarity">
    <text evidence="2">Belongs to the PHD-associated homeobox family.</text>
</comment>
<feature type="compositionally biased region" description="Basic and acidic residues" evidence="14">
    <location>
        <begin position="242"/>
        <end position="255"/>
    </location>
</feature>
<feature type="region of interest" description="Disordered" evidence="14">
    <location>
        <begin position="740"/>
        <end position="1008"/>
    </location>
</feature>
<feature type="domain" description="PHD-type" evidence="15">
    <location>
        <begin position="344"/>
        <end position="401"/>
    </location>
</feature>
<feature type="region of interest" description="Disordered" evidence="14">
    <location>
        <begin position="1214"/>
        <end position="1310"/>
    </location>
</feature>
<feature type="region of interest" description="Disordered" evidence="14">
    <location>
        <begin position="1072"/>
        <end position="1166"/>
    </location>
</feature>
<keyword evidence="4 12" id="KW-0863">Zinc-finger</keyword>
<keyword evidence="5" id="KW-0862">Zinc</keyword>
<evidence type="ECO:0000256" key="12">
    <source>
        <dbReference type="PROSITE-ProRule" id="PRU00146"/>
    </source>
</evidence>
<feature type="compositionally biased region" description="Basic and acidic residues" evidence="14">
    <location>
        <begin position="808"/>
        <end position="818"/>
    </location>
</feature>
<dbReference type="CDD" id="cd00086">
    <property type="entry name" value="homeodomain"/>
    <property type="match status" value="2"/>
</dbReference>
<feature type="domain" description="Homeobox" evidence="16">
    <location>
        <begin position="680"/>
        <end position="740"/>
    </location>
</feature>
<evidence type="ECO:0000259" key="16">
    <source>
        <dbReference type="PROSITE" id="PS50071"/>
    </source>
</evidence>
<evidence type="ECO:0000256" key="3">
    <source>
        <dbReference type="ARBA" id="ARBA00022723"/>
    </source>
</evidence>
<feature type="compositionally biased region" description="Basic and acidic residues" evidence="14">
    <location>
        <begin position="1219"/>
        <end position="1238"/>
    </location>
</feature>
<dbReference type="InterPro" id="IPR001965">
    <property type="entry name" value="Znf_PHD"/>
</dbReference>
<dbReference type="SMR" id="A0A3B5Y4A6"/>
<evidence type="ECO:0000256" key="14">
    <source>
        <dbReference type="SAM" id="MobiDB-lite"/>
    </source>
</evidence>
<sequence length="1339" mass="147987">MGRAERPYATYRGAFCLKKKPYRGAVWGSAAHLVSFIFSFRSPPIAHVTPSARGSAPSCSVTDHRRLSGRRRTPARCWFICATTYRSIFCCDCTLQEDNFPKPSSFFLLEYKIISGRHQMDKSNTSGCAAEDIIETRNYANSSLNPEALKHQSFPFPYTSLSGERKNFKRAANRGKKGSRVLSSRTYPLKSSESTVRVLRSRSVADKSPSDAVQTSTERAAKKPPSDSVDTLVKPAAKRIKRDRDRPTKGGPDDELSKIRKRIRYILNRMNYHQSFLEAYASEGWKNQSLEKIRPEKELERAKAEIVRCKLRIREAFQNLDHLLTVGKLEESLFDSEGKISSDDIVCATCSLQDVTLNNDIILCDGACDRGFHQNCLNPPLLTKDIPEGEEGWLCPACDCKIDCIELINELQGTDLDINDSWEKVFPEAAAVAHGPMQNDVADLPSDDSEDDDFDPNIPEEHVAGHAEGSSEEDGDEGSDSDDSNFMTSSDNSEHVKEKEKVDDLGLPSEDSEDDDYDPAGPDSDKDIEEKQDESDFTSDSDDFCAEIMKSCSKDEVSSGPKVGGRTNDLEGAPVRPNTSMSHTKDLEIDQDVILPSTKRQVQRLDYKKLYDDTYGEAPSESSDGDDWSGKSTLKEDNEEGNEVDSFARKSPRGTRVVHPDGFHGLVNEQHAGGLTSDGSNSKAKKRHFGPVINERLNQYFTTDQYPTRAVKESLAQELGLTFRQVNKWFESTRHARAAAMKNGAQLEKHSNSRKKKSSDQPNACKEEGIRQDSPVKQETDGGQRAHMPPESSQSYTKTSGLAGCPKSESRENHEKNTPLKYVGMPTDGSAEDQILGLEPEDDGSDSDDPNFAIRSGNSEPSKNREKVDDLGLPSAYSEDDDYDSDEVIEMMQSSSDESDSNESNFTTSSDNPEDVKEKVDDIGLPSEDSEDDDYDPAGPGSHEDIGKNQSSSDKSHSSDKSENRKTKRKADDLGLPSEDSEDDDYDPASPDSDKDIEEKQDESDFSSDCDDFCVEIAKSCCGQEGVPSGAKVGGDRTDDLEGTTICANAAISNLPSKDPEMDQYVVLPVSARQKVQSPDSKKLAAYGKASSDSSYGEELSKKCTPEKDNGKESEAGSFVRQSNEFTPQRSQQSFHGSVNGQNAEELLTPNGSSTTGQKRQYGPIINQRLHEQFKTNQYPSRAVKESLAQELGLTFRQVEKWFESRRRHIRVASNKSSTHVENHSTKENPNVCKRDAVNEDTPSGSLNEGITQDGPLKQNIGGGLRTNASPPNSSQRYTTPLVRRPKGESRENHMKNTSSSSAGRPKGSDAGYAVLALEALDEKTRSKMLQELKKRKIG</sequence>
<evidence type="ECO:0000256" key="8">
    <source>
        <dbReference type="ARBA" id="ARBA00023155"/>
    </source>
</evidence>
<feature type="compositionally biased region" description="Polar residues" evidence="14">
    <location>
        <begin position="791"/>
        <end position="800"/>
    </location>
</feature>
<keyword evidence="3" id="KW-0479">Metal-binding</keyword>
<dbReference type="Proteomes" id="UP000019116">
    <property type="component" value="Chromosome 1A"/>
</dbReference>
<feature type="compositionally biased region" description="Basic and acidic residues" evidence="14">
    <location>
        <begin position="954"/>
        <end position="973"/>
    </location>
</feature>
<organism evidence="17">
    <name type="scientific">Triticum aestivum</name>
    <name type="common">Wheat</name>
    <dbReference type="NCBI Taxonomy" id="4565"/>
    <lineage>
        <taxon>Eukaryota</taxon>
        <taxon>Viridiplantae</taxon>
        <taxon>Streptophyta</taxon>
        <taxon>Embryophyta</taxon>
        <taxon>Tracheophyta</taxon>
        <taxon>Spermatophyta</taxon>
        <taxon>Magnoliopsida</taxon>
        <taxon>Liliopsida</taxon>
        <taxon>Poales</taxon>
        <taxon>Poaceae</taxon>
        <taxon>BOP clade</taxon>
        <taxon>Pooideae</taxon>
        <taxon>Triticodae</taxon>
        <taxon>Triticeae</taxon>
        <taxon>Triticinae</taxon>
        <taxon>Triticum</taxon>
    </lineage>
</organism>
<feature type="compositionally biased region" description="Polar residues" evidence="14">
    <location>
        <begin position="181"/>
        <end position="195"/>
    </location>
</feature>
<dbReference type="GO" id="GO:0005634">
    <property type="term" value="C:nucleus"/>
    <property type="evidence" value="ECO:0000318"/>
    <property type="project" value="GO_Central"/>
</dbReference>
<feature type="compositionally biased region" description="Acidic residues" evidence="14">
    <location>
        <begin position="839"/>
        <end position="849"/>
    </location>
</feature>
<evidence type="ECO:0000256" key="2">
    <source>
        <dbReference type="ARBA" id="ARBA00007427"/>
    </source>
</evidence>
<feature type="compositionally biased region" description="Basic and acidic residues" evidence="14">
    <location>
        <begin position="492"/>
        <end position="504"/>
    </location>
</feature>
<evidence type="ECO:0000313" key="17">
    <source>
        <dbReference type="EnsemblPlants" id="TraesCS1A02G338900.2"/>
    </source>
</evidence>
<keyword evidence="6" id="KW-0805">Transcription regulation</keyword>
<feature type="compositionally biased region" description="Acidic residues" evidence="14">
    <location>
        <begin position="470"/>
        <end position="483"/>
    </location>
</feature>
<dbReference type="Gene3D" id="1.10.10.60">
    <property type="entry name" value="Homeodomain-like"/>
    <property type="match status" value="2"/>
</dbReference>
<dbReference type="PROSITE" id="PS50016">
    <property type="entry name" value="ZF_PHD_2"/>
    <property type="match status" value="1"/>
</dbReference>
<dbReference type="CDD" id="cd15504">
    <property type="entry name" value="PHD_PRHA_like"/>
    <property type="match status" value="1"/>
</dbReference>
<dbReference type="InterPro" id="IPR011011">
    <property type="entry name" value="Znf_FYVE_PHD"/>
</dbReference>
<dbReference type="InterPro" id="IPR019787">
    <property type="entry name" value="Znf_PHD-finger"/>
</dbReference>
<gene>
    <name evidence="17" type="primary">LOC123063331</name>
</gene>
<dbReference type="FunFam" id="3.30.40.10:FF:000650">
    <property type="entry name" value="Homeobox protein HAT3.1"/>
    <property type="match status" value="1"/>
</dbReference>
<feature type="compositionally biased region" description="Acidic residues" evidence="14">
    <location>
        <begin position="530"/>
        <end position="545"/>
    </location>
</feature>
<feature type="compositionally biased region" description="Basic and acidic residues" evidence="14">
    <location>
        <begin position="765"/>
        <end position="784"/>
    </location>
</feature>
<dbReference type="Pfam" id="PF00046">
    <property type="entry name" value="Homeodomain"/>
    <property type="match status" value="2"/>
</dbReference>
<feature type="compositionally biased region" description="Acidic residues" evidence="14">
    <location>
        <begin position="999"/>
        <end position="1008"/>
    </location>
</feature>
<evidence type="ECO:0000256" key="7">
    <source>
        <dbReference type="ARBA" id="ARBA00023125"/>
    </source>
</evidence>
<dbReference type="Pfam" id="PF00628">
    <property type="entry name" value="PHD"/>
    <property type="match status" value="1"/>
</dbReference>
<evidence type="ECO:0000256" key="6">
    <source>
        <dbReference type="ARBA" id="ARBA00023015"/>
    </source>
</evidence>
<dbReference type="GO" id="GO:0003677">
    <property type="term" value="F:DNA binding"/>
    <property type="evidence" value="ECO:0000318"/>
    <property type="project" value="GO_Central"/>
</dbReference>
<dbReference type="EnsemblPlants" id="TraesCS1A02G338900.2">
    <property type="protein sequence ID" value="TraesCS1A02G338900.2"/>
    <property type="gene ID" value="TraesCS1A02G338900"/>
</dbReference>
<evidence type="ECO:0000256" key="11">
    <source>
        <dbReference type="PROSITE-ProRule" id="PRU00108"/>
    </source>
</evidence>
<dbReference type="SMART" id="SM00389">
    <property type="entry name" value="HOX"/>
    <property type="match status" value="2"/>
</dbReference>
<reference evidence="17" key="2">
    <citation type="submission" date="2018-10" db="UniProtKB">
        <authorList>
            <consortium name="EnsemblPlants"/>
        </authorList>
    </citation>
    <scope>IDENTIFICATION</scope>
</reference>
<feature type="compositionally biased region" description="Basic and acidic residues" evidence="14">
    <location>
        <begin position="1099"/>
        <end position="1115"/>
    </location>
</feature>
<proteinExistence type="inferred from homology"/>
<dbReference type="OrthoDB" id="1903104at2759"/>
<name>A0A3B5Y4A6_WHEAT</name>